<keyword evidence="2 6" id="KW-0813">Transport</keyword>
<sequence length="319" mass="35566">METNTEIMKIDSELFERIPDDKKKTNEIVRPSETYLQDAWRRLKQNKLAMAGLAFVIFITILAIVGPMLSKYNYYSQNFRIANQNPSWTHWFGTDKFGRDQFVRVLYGARISLTIAYVASLLNLVIGILYGSIAGYAGGIVDNLMMRVVDVIWSVPSMIYVILLMVILNKPDHPSADGGMLNIIIALAISFWVVMARIVRSQIMALKEQEFVLAAKVSGASSMRIILKHLIPNSMGPIIVTMTMSVPGAIFTEAFLSFIGLGISAPQASWGSLASDALEGYQLYPYQLFFPAMAICLTILAFNFLGDGLRDALDPKMRK</sequence>
<gene>
    <name evidence="8" type="ORF">KPL37_00125</name>
</gene>
<dbReference type="InterPro" id="IPR050366">
    <property type="entry name" value="BP-dependent_transpt_permease"/>
</dbReference>
<keyword evidence="4 6" id="KW-1133">Transmembrane helix</keyword>
<evidence type="ECO:0000256" key="5">
    <source>
        <dbReference type="ARBA" id="ARBA00023136"/>
    </source>
</evidence>
<evidence type="ECO:0000256" key="3">
    <source>
        <dbReference type="ARBA" id="ARBA00022692"/>
    </source>
</evidence>
<keyword evidence="3 6" id="KW-0812">Transmembrane</keyword>
<dbReference type="Proteomes" id="UP000776252">
    <property type="component" value="Unassembled WGS sequence"/>
</dbReference>
<feature type="transmembrane region" description="Helical" evidence="6">
    <location>
        <begin position="238"/>
        <end position="263"/>
    </location>
</feature>
<proteinExistence type="inferred from homology"/>
<comment type="subcellular location">
    <subcellularLocation>
        <location evidence="1 6">Cell membrane</location>
        <topology evidence="1 6">Multi-pass membrane protein</topology>
    </subcellularLocation>
</comment>
<dbReference type="EMBL" id="JAHLDV010000001">
    <property type="protein sequence ID" value="MBU3158178.1"/>
    <property type="molecule type" value="Genomic_DNA"/>
</dbReference>
<feature type="transmembrane region" description="Helical" evidence="6">
    <location>
        <begin position="283"/>
        <end position="309"/>
    </location>
</feature>
<feature type="transmembrane region" description="Helical" evidence="6">
    <location>
        <begin position="48"/>
        <end position="69"/>
    </location>
</feature>
<dbReference type="InterPro" id="IPR000515">
    <property type="entry name" value="MetI-like"/>
</dbReference>
<feature type="transmembrane region" description="Helical" evidence="6">
    <location>
        <begin position="115"/>
        <end position="136"/>
    </location>
</feature>
<dbReference type="RefSeq" id="WP_216145121.1">
    <property type="nucleotide sequence ID" value="NZ_JAHLDV010000001.1"/>
</dbReference>
<keyword evidence="9" id="KW-1185">Reference proteome</keyword>
<evidence type="ECO:0000259" key="7">
    <source>
        <dbReference type="PROSITE" id="PS50928"/>
    </source>
</evidence>
<protein>
    <submittedName>
        <fullName evidence="8">ABC transporter permease</fullName>
    </submittedName>
</protein>
<dbReference type="PANTHER" id="PTHR43386:SF22">
    <property type="entry name" value="OLIGOPEPTIDE TRANSPORT SYSTEM PERMEASE PROTEIN OPPC"/>
    <property type="match status" value="1"/>
</dbReference>
<evidence type="ECO:0000256" key="1">
    <source>
        <dbReference type="ARBA" id="ARBA00004651"/>
    </source>
</evidence>
<dbReference type="Pfam" id="PF12911">
    <property type="entry name" value="OppC_N"/>
    <property type="match status" value="1"/>
</dbReference>
<keyword evidence="5 6" id="KW-0472">Membrane</keyword>
<evidence type="ECO:0000256" key="6">
    <source>
        <dbReference type="RuleBase" id="RU363032"/>
    </source>
</evidence>
<evidence type="ECO:0000313" key="8">
    <source>
        <dbReference type="EMBL" id="MBU3158178.1"/>
    </source>
</evidence>
<dbReference type="PROSITE" id="PS50928">
    <property type="entry name" value="ABC_TM1"/>
    <property type="match status" value="1"/>
</dbReference>
<feature type="transmembrane region" description="Helical" evidence="6">
    <location>
        <begin position="148"/>
        <end position="168"/>
    </location>
</feature>
<evidence type="ECO:0000256" key="2">
    <source>
        <dbReference type="ARBA" id="ARBA00022448"/>
    </source>
</evidence>
<evidence type="ECO:0000256" key="4">
    <source>
        <dbReference type="ARBA" id="ARBA00022989"/>
    </source>
</evidence>
<reference evidence="8 9" key="1">
    <citation type="submission" date="2021-06" db="EMBL/GenBank/DDBJ databases">
        <title>Clostridia strains as spoilage organisms.</title>
        <authorList>
            <person name="Wambui J."/>
            <person name="Stephan R."/>
            <person name="Stevens M.J.A."/>
        </authorList>
    </citation>
    <scope>NUCLEOTIDE SEQUENCE [LARGE SCALE GENOMIC DNA]</scope>
    <source>
        <strain evidence="8 9">DSM 14204</strain>
    </source>
</reference>
<dbReference type="Pfam" id="PF00528">
    <property type="entry name" value="BPD_transp_1"/>
    <property type="match status" value="1"/>
</dbReference>
<name>A0ABS6BMM4_9CLOT</name>
<dbReference type="InterPro" id="IPR025966">
    <property type="entry name" value="OppC_N"/>
</dbReference>
<dbReference type="CDD" id="cd06261">
    <property type="entry name" value="TM_PBP2"/>
    <property type="match status" value="1"/>
</dbReference>
<dbReference type="PANTHER" id="PTHR43386">
    <property type="entry name" value="OLIGOPEPTIDE TRANSPORT SYSTEM PERMEASE PROTEIN APPC"/>
    <property type="match status" value="1"/>
</dbReference>
<organism evidence="8 9">
    <name type="scientific">Clostridium frigoris</name>
    <dbReference type="NCBI Taxonomy" id="205327"/>
    <lineage>
        <taxon>Bacteria</taxon>
        <taxon>Bacillati</taxon>
        <taxon>Bacillota</taxon>
        <taxon>Clostridia</taxon>
        <taxon>Eubacteriales</taxon>
        <taxon>Clostridiaceae</taxon>
        <taxon>Clostridium</taxon>
    </lineage>
</organism>
<feature type="domain" description="ABC transmembrane type-1" evidence="7">
    <location>
        <begin position="109"/>
        <end position="306"/>
    </location>
</feature>
<feature type="transmembrane region" description="Helical" evidence="6">
    <location>
        <begin position="180"/>
        <end position="199"/>
    </location>
</feature>
<accession>A0ABS6BMM4</accession>
<comment type="similarity">
    <text evidence="6">Belongs to the binding-protein-dependent transport system permease family.</text>
</comment>
<comment type="caution">
    <text evidence="8">The sequence shown here is derived from an EMBL/GenBank/DDBJ whole genome shotgun (WGS) entry which is preliminary data.</text>
</comment>
<evidence type="ECO:0000313" key="9">
    <source>
        <dbReference type="Proteomes" id="UP000776252"/>
    </source>
</evidence>